<dbReference type="AlphaFoldDB" id="A0AAV7UU43"/>
<keyword evidence="3" id="KW-1185">Reference proteome</keyword>
<name>A0AAV7UU43_PLEWA</name>
<feature type="compositionally biased region" description="Basic residues" evidence="1">
    <location>
        <begin position="1"/>
        <end position="10"/>
    </location>
</feature>
<feature type="region of interest" description="Disordered" evidence="1">
    <location>
        <begin position="1"/>
        <end position="48"/>
    </location>
</feature>
<protein>
    <submittedName>
        <fullName evidence="2">Uncharacterized protein</fullName>
    </submittedName>
</protein>
<sequence length="117" mass="12483">MPSGKPHSKPASKSMRQFLFSEALQQPRSMTAAQGTPPPDHSSTYSDSVQDSAVELILQGITVEGCRIEGLDSNISALAAETRSIRLGIAGFQNRVRDLEQHVTTVEGHLNAVPNGG</sequence>
<organism evidence="2 3">
    <name type="scientific">Pleurodeles waltl</name>
    <name type="common">Iberian ribbed newt</name>
    <dbReference type="NCBI Taxonomy" id="8319"/>
    <lineage>
        <taxon>Eukaryota</taxon>
        <taxon>Metazoa</taxon>
        <taxon>Chordata</taxon>
        <taxon>Craniata</taxon>
        <taxon>Vertebrata</taxon>
        <taxon>Euteleostomi</taxon>
        <taxon>Amphibia</taxon>
        <taxon>Batrachia</taxon>
        <taxon>Caudata</taxon>
        <taxon>Salamandroidea</taxon>
        <taxon>Salamandridae</taxon>
        <taxon>Pleurodelinae</taxon>
        <taxon>Pleurodeles</taxon>
    </lineage>
</organism>
<comment type="caution">
    <text evidence="2">The sequence shown here is derived from an EMBL/GenBank/DDBJ whole genome shotgun (WGS) entry which is preliminary data.</text>
</comment>
<evidence type="ECO:0000313" key="3">
    <source>
        <dbReference type="Proteomes" id="UP001066276"/>
    </source>
</evidence>
<evidence type="ECO:0000256" key="1">
    <source>
        <dbReference type="SAM" id="MobiDB-lite"/>
    </source>
</evidence>
<dbReference type="Proteomes" id="UP001066276">
    <property type="component" value="Chromosome 2_2"/>
</dbReference>
<reference evidence="2" key="1">
    <citation type="journal article" date="2022" name="bioRxiv">
        <title>Sequencing and chromosome-scale assembly of the giantPleurodeles waltlgenome.</title>
        <authorList>
            <person name="Brown T."/>
            <person name="Elewa A."/>
            <person name="Iarovenko S."/>
            <person name="Subramanian E."/>
            <person name="Araus A.J."/>
            <person name="Petzold A."/>
            <person name="Susuki M."/>
            <person name="Suzuki K.-i.T."/>
            <person name="Hayashi T."/>
            <person name="Toyoda A."/>
            <person name="Oliveira C."/>
            <person name="Osipova E."/>
            <person name="Leigh N.D."/>
            <person name="Simon A."/>
            <person name="Yun M.H."/>
        </authorList>
    </citation>
    <scope>NUCLEOTIDE SEQUENCE</scope>
    <source>
        <strain evidence="2">20211129_DDA</strain>
        <tissue evidence="2">Liver</tissue>
    </source>
</reference>
<dbReference type="EMBL" id="JANPWB010000004">
    <property type="protein sequence ID" value="KAJ1191147.1"/>
    <property type="molecule type" value="Genomic_DNA"/>
</dbReference>
<proteinExistence type="predicted"/>
<accession>A0AAV7UU43</accession>
<feature type="compositionally biased region" description="Polar residues" evidence="1">
    <location>
        <begin position="23"/>
        <end position="34"/>
    </location>
</feature>
<evidence type="ECO:0000313" key="2">
    <source>
        <dbReference type="EMBL" id="KAJ1191147.1"/>
    </source>
</evidence>
<gene>
    <name evidence="2" type="ORF">NDU88_000463</name>
</gene>